<dbReference type="Proteomes" id="UP000425916">
    <property type="component" value="Chromosome"/>
</dbReference>
<dbReference type="AlphaFoldDB" id="A0A6I5ZNG3"/>
<dbReference type="EMBL" id="CP046244">
    <property type="protein sequence ID" value="QGP91460.1"/>
    <property type="molecule type" value="Genomic_DNA"/>
</dbReference>
<dbReference type="InterPro" id="IPR007555">
    <property type="entry name" value="DUF499"/>
</dbReference>
<feature type="domain" description="DUF7744" evidence="1">
    <location>
        <begin position="975"/>
        <end position="1074"/>
    </location>
</feature>
<dbReference type="OrthoDB" id="9757917at2"/>
<protein>
    <recommendedName>
        <fullName evidence="1">DUF7744 domain-containing protein</fullName>
    </recommendedName>
</protein>
<evidence type="ECO:0000313" key="3">
    <source>
        <dbReference type="Proteomes" id="UP000425916"/>
    </source>
</evidence>
<name>A0A6I5ZNG3_9FIRM</name>
<organism evidence="2 3">
    <name type="scientific">Neomoorella glycerini</name>
    <dbReference type="NCBI Taxonomy" id="55779"/>
    <lineage>
        <taxon>Bacteria</taxon>
        <taxon>Bacillati</taxon>
        <taxon>Bacillota</taxon>
        <taxon>Clostridia</taxon>
        <taxon>Neomoorellales</taxon>
        <taxon>Neomoorellaceae</taxon>
        <taxon>Neomoorella</taxon>
    </lineage>
</organism>
<dbReference type="Pfam" id="PF04465">
    <property type="entry name" value="DUF499"/>
    <property type="match status" value="1"/>
</dbReference>
<gene>
    <name evidence="2" type="ORF">MGLY_07930</name>
</gene>
<accession>A0A6I5ZNG3</accession>
<proteinExistence type="predicted"/>
<keyword evidence="3" id="KW-1185">Reference proteome</keyword>
<evidence type="ECO:0000313" key="2">
    <source>
        <dbReference type="EMBL" id="QGP91460.1"/>
    </source>
</evidence>
<reference evidence="2 3" key="1">
    <citation type="submission" date="2019-11" db="EMBL/GenBank/DDBJ databases">
        <title>Genome sequence of Moorella glycerini DSM11254.</title>
        <authorList>
            <person name="Poehlein A."/>
            <person name="Boeer T."/>
            <person name="Daniel R."/>
        </authorList>
    </citation>
    <scope>NUCLEOTIDE SEQUENCE [LARGE SCALE GENOMIC DNA]</scope>
    <source>
        <strain evidence="2 3">DSM 11254</strain>
    </source>
</reference>
<evidence type="ECO:0000259" key="1">
    <source>
        <dbReference type="Pfam" id="PF24897"/>
    </source>
</evidence>
<dbReference type="RefSeq" id="WP_156271943.1">
    <property type="nucleotide sequence ID" value="NZ_CP046244.1"/>
</dbReference>
<sequence length="1074" mass="117438">MQSVLDTCRPRPEILAGTFNPEVFTASLSPIIEYYRSGRGVIDSIYTDAELFFREATYPTQGLRLTLAEVFGRLAGDMTVPAIHRLETAFGGGKTHTLIACTHIAYRGTELRGLIQDFLDPQLLPEPGSVAVVGVAGDEIPVHKPKGNALVPYTLWGEIAYQMGGEELYRQVEEEAGSYAAPGKTYFARVLGGRKAIIMLDELAQYAARLEAARPDGANQLAAFLMGLHGYARNHPGIAVILTLASATDAFARQTELLAKLISQVRGEEVSEDDALGIGEKAVKGVASVVARDAVQITPVHAAEIASVLAKRLFLSINRDAARATAGEYMQMYRRNASMLPDEATSEDFQGRMIASYPFHPTLIDFLNNKLASAENFQGTRGVLRVLALAVRSLWLQQQDVPMIHACHLDLRSDRVVNEILGRTGSSDLLFVLNADVGSVDTGTLEGGRSNAELADQRNPHPEGYPLYEYTWKTVFLHSLVGREEGLDSRIYGLTESEALFSVSFPGLTPPQVRMALEEINESAFYLRYEQGKYFAGREPTINNILARIRKTITAGQVQELLEATARKIITGGSGLFHIEHDVSLPEHLPDGKGRPVLGVVALAAATIDVEAMVTTRGVNRPRQQQNLIFILVPETVAVQGINRQEGLFASQSTQVQEVRQRIEAIARQVKAMRILSDRPQSYGLNPRRLAEEDFQKRYREREQALVTAVASIYTSLYYPGAAGHIVRKEIKTAGGEGGMPFIEQIRATLINDGELLTGSNTTQADLLNLSRLFFEQGDTITLEKLRENFSCRRSWPVLESTGVFEQIIRTGVQKGVWCVYRMGAEDSLKPAEFYHRENEIPMGVNLAGAGYGLVTVQGANQRGWMGARRPDPARVRDGVLYTVSGGGAATVQEVAGNLAEKYGEIPARDFQEAVVTLVRNGRLLVFRGTPDQQEKPELIQGPGAALYTPRPGDVLITPAKAAERGWVTAGRRAFTLEGKEGAAKLLPLLRRLGGLYNRGARSTIDSLDLVDLELPEGGVLRIQLTGVTPGSMKALAELFEVLAGVVAKGEHTEAFLEISDPADDCPLIQELKK</sequence>
<dbReference type="Pfam" id="PF24897">
    <property type="entry name" value="DUF7744"/>
    <property type="match status" value="1"/>
</dbReference>
<dbReference type="InterPro" id="IPR056646">
    <property type="entry name" value="DUF7744"/>
</dbReference>